<evidence type="ECO:0000313" key="3">
    <source>
        <dbReference type="Proteomes" id="UP001451303"/>
    </source>
</evidence>
<comment type="caution">
    <text evidence="2">The sequence shown here is derived from an EMBL/GenBank/DDBJ whole genome shotgun (WGS) entry which is preliminary data.</text>
</comment>
<accession>A0ABR3DWD0</accession>
<feature type="region of interest" description="Disordered" evidence="1">
    <location>
        <begin position="209"/>
        <end position="231"/>
    </location>
</feature>
<gene>
    <name evidence="2" type="ORF">QR685DRAFT_559977</name>
</gene>
<protein>
    <submittedName>
        <fullName evidence="2">Uncharacterized protein</fullName>
    </submittedName>
</protein>
<feature type="compositionally biased region" description="Low complexity" evidence="1">
    <location>
        <begin position="486"/>
        <end position="504"/>
    </location>
</feature>
<name>A0ABR3DWD0_NEUIN</name>
<organism evidence="2 3">
    <name type="scientific">Neurospora intermedia</name>
    <dbReference type="NCBI Taxonomy" id="5142"/>
    <lineage>
        <taxon>Eukaryota</taxon>
        <taxon>Fungi</taxon>
        <taxon>Dikarya</taxon>
        <taxon>Ascomycota</taxon>
        <taxon>Pezizomycotina</taxon>
        <taxon>Sordariomycetes</taxon>
        <taxon>Sordariomycetidae</taxon>
        <taxon>Sordariales</taxon>
        <taxon>Sordariaceae</taxon>
        <taxon>Neurospora</taxon>
    </lineage>
</organism>
<evidence type="ECO:0000256" key="1">
    <source>
        <dbReference type="SAM" id="MobiDB-lite"/>
    </source>
</evidence>
<dbReference type="EMBL" id="JAVLET010000001">
    <property type="protein sequence ID" value="KAL0476196.1"/>
    <property type="molecule type" value="Genomic_DNA"/>
</dbReference>
<sequence length="597" mass="66761">MSDHSYLHSAPLTPSAMLASQPGLLPAAEIYPATQIFSTTSPFPPVHVQQPAILLYDRPGPIPISQYRFDTLPLYNPNDRRSPAEQWRMLPRPIDIKRRMNYKLTFGNASLLYSWVSGLSRSASISNLYHDARGKEASLQKGSITLSFASKFNESLEKEKERLGPMILAEMQMKNCCFSCLVHNRGKPCHHPYPQRGVQNGHGQEINHVQRGQSSTARSGAQQPTPRATPAIRTFGSIDDVRKHLITRWRRTEHDLLVRISSVEFHGIIASGEAKHRFDEIRSLLSGFFTAVLTSNGNTRAHAPSSCLNSLGDIKNLTWALIERLMIGLLRILVPLFTIHSDMGTTEALLMLRIEGCKRGWIPFLTEVFRVVFGGKDGDECRYLRTCAQYRGLWEFWEMVLTGNRWAINAIADPRTVPNGLSTSSLKVYLMPMGWDGKGWEGLPSSLTNGKHAWFQRHGIFRMIIEMRKQIQTLTLESRRREEIIQRSQQSGGSSSNHNNSNSRTPPPPRPNSSQMGPMAIAVNNSQQPQQNGMGYGVMYASPPGLLSNGHNFHLTPANGNGHASGSGSQKRRREEVQKIVASAPTAKRMKPFPNRG</sequence>
<reference evidence="2 3" key="1">
    <citation type="submission" date="2023-09" db="EMBL/GenBank/DDBJ databases">
        <title>Multi-omics analysis of a traditional fermented food reveals byproduct-associated fungal strains for waste-to-food upcycling.</title>
        <authorList>
            <consortium name="Lawrence Berkeley National Laboratory"/>
            <person name="Rekdal V.M."/>
            <person name="Villalobos-Escobedo J.M."/>
            <person name="Rodriguez-Valeron N."/>
            <person name="Garcia M.O."/>
            <person name="Vasquez D.P."/>
            <person name="Damayanti I."/>
            <person name="Sorensen P.M."/>
            <person name="Baidoo E.E."/>
            <person name="De Carvalho A.C."/>
            <person name="Riley R."/>
            <person name="Lipzen A."/>
            <person name="He G."/>
            <person name="Yan M."/>
            <person name="Haridas S."/>
            <person name="Daum C."/>
            <person name="Yoshinaga Y."/>
            <person name="Ng V."/>
            <person name="Grigoriev I.V."/>
            <person name="Munk R."/>
            <person name="Nuraida L."/>
            <person name="Wijaya C.H."/>
            <person name="Morales P.-C."/>
            <person name="Keasling J.D."/>
        </authorList>
    </citation>
    <scope>NUCLEOTIDE SEQUENCE [LARGE SCALE GENOMIC DNA]</scope>
    <source>
        <strain evidence="2 3">FGSC 2613</strain>
    </source>
</reference>
<feature type="compositionally biased region" description="Low complexity" evidence="1">
    <location>
        <begin position="558"/>
        <end position="569"/>
    </location>
</feature>
<feature type="compositionally biased region" description="Polar residues" evidence="1">
    <location>
        <begin position="210"/>
        <end position="226"/>
    </location>
</feature>
<feature type="region of interest" description="Disordered" evidence="1">
    <location>
        <begin position="554"/>
        <end position="597"/>
    </location>
</feature>
<feature type="region of interest" description="Disordered" evidence="1">
    <location>
        <begin position="483"/>
        <end position="518"/>
    </location>
</feature>
<dbReference type="Proteomes" id="UP001451303">
    <property type="component" value="Unassembled WGS sequence"/>
</dbReference>
<evidence type="ECO:0000313" key="2">
    <source>
        <dbReference type="EMBL" id="KAL0476196.1"/>
    </source>
</evidence>
<keyword evidence="3" id="KW-1185">Reference proteome</keyword>
<proteinExistence type="predicted"/>